<evidence type="ECO:0000256" key="3">
    <source>
        <dbReference type="ARBA" id="ARBA00022801"/>
    </source>
</evidence>
<keyword evidence="2" id="KW-0479">Metal-binding</keyword>
<evidence type="ECO:0000256" key="7">
    <source>
        <dbReference type="ARBA" id="ARBA00038326"/>
    </source>
</evidence>
<evidence type="ECO:0000313" key="13">
    <source>
        <dbReference type="EMBL" id="CAH1974634.1"/>
    </source>
</evidence>
<dbReference type="Pfam" id="PF02137">
    <property type="entry name" value="A_deamin"/>
    <property type="match status" value="1"/>
</dbReference>
<gene>
    <name evidence="13" type="ORF">ACAOBT_LOCUS11214</name>
</gene>
<evidence type="ECO:0000259" key="12">
    <source>
        <dbReference type="PROSITE" id="PS50141"/>
    </source>
</evidence>
<comment type="function">
    <text evidence="6">Specifically deaminates adenosine-37 to inosine in tRNA-Ala.</text>
</comment>
<evidence type="ECO:0000256" key="10">
    <source>
        <dbReference type="ARBA" id="ARBA00041760"/>
    </source>
</evidence>
<evidence type="ECO:0000256" key="2">
    <source>
        <dbReference type="ARBA" id="ARBA00022723"/>
    </source>
</evidence>
<evidence type="ECO:0000256" key="1">
    <source>
        <dbReference type="ARBA" id="ARBA00022694"/>
    </source>
</evidence>
<organism evidence="13 14">
    <name type="scientific">Acanthoscelides obtectus</name>
    <name type="common">Bean weevil</name>
    <name type="synonym">Bruchus obtectus</name>
    <dbReference type="NCBI Taxonomy" id="200917"/>
    <lineage>
        <taxon>Eukaryota</taxon>
        <taxon>Metazoa</taxon>
        <taxon>Ecdysozoa</taxon>
        <taxon>Arthropoda</taxon>
        <taxon>Hexapoda</taxon>
        <taxon>Insecta</taxon>
        <taxon>Pterygota</taxon>
        <taxon>Neoptera</taxon>
        <taxon>Endopterygota</taxon>
        <taxon>Coleoptera</taxon>
        <taxon>Polyphaga</taxon>
        <taxon>Cucujiformia</taxon>
        <taxon>Chrysomeloidea</taxon>
        <taxon>Chrysomelidae</taxon>
        <taxon>Bruchinae</taxon>
        <taxon>Bruchini</taxon>
        <taxon>Acanthoscelides</taxon>
    </lineage>
</organism>
<protein>
    <recommendedName>
        <fullName evidence="9">tRNA-specific adenosine deaminase 1</fullName>
        <ecNumber evidence="8">3.5.4.34</ecNumber>
    </recommendedName>
    <alternativeName>
        <fullName evidence="10">tRNA-specific adenosine-37 deaminase</fullName>
    </alternativeName>
</protein>
<feature type="domain" description="A to I editase" evidence="12">
    <location>
        <begin position="51"/>
        <end position="410"/>
    </location>
</feature>
<reference evidence="13" key="1">
    <citation type="submission" date="2022-03" db="EMBL/GenBank/DDBJ databases">
        <authorList>
            <person name="Sayadi A."/>
        </authorList>
    </citation>
    <scope>NUCLEOTIDE SEQUENCE</scope>
</reference>
<sequence length="425" mass="47862">MNSDKNFYNTVAQVCFKHFKTLPKTGKPNNTEWTILSCIVLENGGSFEVVALGTGTKCIGKDKMLETGDILNDSHAEVICRRAFIRYIFHQMKKDDSPLLIFDTQSKKFTLKPNTKFHFFTTHVPCGDAAIFPRQDAEDFGDLIPQKDNETLSESTKSGAASGTLVESSEIPLKRRKINANDYGLSDSRKLDIHRTGAKCLATDKKQDSKLPGPAYHTLGCVRTKPGRGVPTLSVSCSDKLSKWCHLGVQGAFLSLLLEAPLYLSSFTIAGKTPFCIEALQRALFGRLGEVTVELPYARHTLFIGQSDMEFEFSKRDDRKPCSSCIIWCRVPSQSLEVAVDGKRQGVVKKKQNTSVARLKICKLELFKLFKEVCDARNIIQEKDDASYDDFKQLSTGYQRAWDCLRKCFRTWTVKDKGLLKFNFR</sequence>
<evidence type="ECO:0000256" key="11">
    <source>
        <dbReference type="ARBA" id="ARBA00047635"/>
    </source>
</evidence>
<dbReference type="Proteomes" id="UP001152888">
    <property type="component" value="Unassembled WGS sequence"/>
</dbReference>
<dbReference type="InterPro" id="IPR002466">
    <property type="entry name" value="A_deamin"/>
</dbReference>
<comment type="similarity">
    <text evidence="7">Belongs to the ADAT1 family.</text>
</comment>
<evidence type="ECO:0000256" key="5">
    <source>
        <dbReference type="ARBA" id="ARBA00037026"/>
    </source>
</evidence>
<dbReference type="PANTHER" id="PTHR46516:SF1">
    <property type="entry name" value="TRNA-SPECIFIC ADENOSINE DEAMINASE 1"/>
    <property type="match status" value="1"/>
</dbReference>
<dbReference type="EC" id="3.5.4.34" evidence="8"/>
<evidence type="ECO:0000256" key="6">
    <source>
        <dbReference type="ARBA" id="ARBA00037784"/>
    </source>
</evidence>
<evidence type="ECO:0000256" key="8">
    <source>
        <dbReference type="ARBA" id="ARBA00038940"/>
    </source>
</evidence>
<dbReference type="EMBL" id="CAKOFQ010006827">
    <property type="protein sequence ID" value="CAH1974634.1"/>
    <property type="molecule type" value="Genomic_DNA"/>
</dbReference>
<comment type="cofactor">
    <cofactor evidence="5">
        <name>1D-myo-inositol hexakisphosphate</name>
        <dbReference type="ChEBI" id="CHEBI:58130"/>
    </cofactor>
</comment>
<dbReference type="GO" id="GO:0046872">
    <property type="term" value="F:metal ion binding"/>
    <property type="evidence" value="ECO:0007669"/>
    <property type="project" value="UniProtKB-KW"/>
</dbReference>
<dbReference type="PANTHER" id="PTHR46516">
    <property type="entry name" value="TRNA-SPECIFIC ADENOSINE DEAMINASE 1"/>
    <property type="match status" value="1"/>
</dbReference>
<dbReference type="AlphaFoldDB" id="A0A9P0KKJ7"/>
<dbReference type="GO" id="GO:0008033">
    <property type="term" value="P:tRNA processing"/>
    <property type="evidence" value="ECO:0007669"/>
    <property type="project" value="UniProtKB-KW"/>
</dbReference>
<evidence type="ECO:0000256" key="4">
    <source>
        <dbReference type="ARBA" id="ARBA00022833"/>
    </source>
</evidence>
<comment type="caution">
    <text evidence="13">The sequence shown here is derived from an EMBL/GenBank/DDBJ whole genome shotgun (WGS) entry which is preliminary data.</text>
</comment>
<evidence type="ECO:0000256" key="9">
    <source>
        <dbReference type="ARBA" id="ARBA00040502"/>
    </source>
</evidence>
<keyword evidence="1" id="KW-0819">tRNA processing</keyword>
<dbReference type="OrthoDB" id="416253at2759"/>
<accession>A0A9P0KKJ7</accession>
<proteinExistence type="inferred from homology"/>
<dbReference type="SMART" id="SM00552">
    <property type="entry name" value="ADEAMc"/>
    <property type="match status" value="1"/>
</dbReference>
<comment type="catalytic activity">
    <reaction evidence="11">
        <text>adenosine(37) in tRNA(Ala) + H2O + H(+) = inosine(37) in tRNA(Ala) + NH4(+)</text>
        <dbReference type="Rhea" id="RHEA:50968"/>
        <dbReference type="Rhea" id="RHEA-COMP:12855"/>
        <dbReference type="Rhea" id="RHEA-COMP:12856"/>
        <dbReference type="ChEBI" id="CHEBI:15377"/>
        <dbReference type="ChEBI" id="CHEBI:15378"/>
        <dbReference type="ChEBI" id="CHEBI:28938"/>
        <dbReference type="ChEBI" id="CHEBI:74411"/>
        <dbReference type="ChEBI" id="CHEBI:82852"/>
        <dbReference type="EC" id="3.5.4.34"/>
    </reaction>
</comment>
<dbReference type="PROSITE" id="PS50141">
    <property type="entry name" value="A_DEAMIN_EDITASE"/>
    <property type="match status" value="1"/>
</dbReference>
<dbReference type="GO" id="GO:0043829">
    <property type="term" value="F:tRNA-specific adenosine-37 deaminase activity"/>
    <property type="evidence" value="ECO:0007669"/>
    <property type="project" value="UniProtKB-EC"/>
</dbReference>
<dbReference type="GO" id="GO:0003723">
    <property type="term" value="F:RNA binding"/>
    <property type="evidence" value="ECO:0007669"/>
    <property type="project" value="InterPro"/>
</dbReference>
<name>A0A9P0KKJ7_ACAOB</name>
<evidence type="ECO:0000313" key="14">
    <source>
        <dbReference type="Proteomes" id="UP001152888"/>
    </source>
</evidence>
<keyword evidence="4" id="KW-0862">Zinc</keyword>
<keyword evidence="14" id="KW-1185">Reference proteome</keyword>
<keyword evidence="3" id="KW-0378">Hydrolase</keyword>